<evidence type="ECO:0000313" key="1">
    <source>
        <dbReference type="EMBL" id="NKI32565.1"/>
    </source>
</evidence>
<protein>
    <submittedName>
        <fullName evidence="1">Uncharacterized protein</fullName>
    </submittedName>
</protein>
<sequence length="98" mass="11696">MNLDRAHFEESLEGNLPPSNFNLHLKSLWFDAKGDWKKAHELVDQEVDSDSKWIHAYLHRKEGDEWNASYWYRQADRPFCKGALEMEFEQLLGYFCSK</sequence>
<organism evidence="1 2">
    <name type="scientific">Croceivirga thetidis</name>
    <dbReference type="NCBI Taxonomy" id="2721623"/>
    <lineage>
        <taxon>Bacteria</taxon>
        <taxon>Pseudomonadati</taxon>
        <taxon>Bacteroidota</taxon>
        <taxon>Flavobacteriia</taxon>
        <taxon>Flavobacteriales</taxon>
        <taxon>Flavobacteriaceae</taxon>
        <taxon>Croceivirga</taxon>
    </lineage>
</organism>
<dbReference type="Proteomes" id="UP000718451">
    <property type="component" value="Unassembled WGS sequence"/>
</dbReference>
<dbReference type="RefSeq" id="WP_168552757.1">
    <property type="nucleotide sequence ID" value="NZ_JAAWWL010000002.1"/>
</dbReference>
<name>A0ABX1GUG2_9FLAO</name>
<comment type="caution">
    <text evidence="1">The sequence shown here is derived from an EMBL/GenBank/DDBJ whole genome shotgun (WGS) entry which is preliminary data.</text>
</comment>
<keyword evidence="2" id="KW-1185">Reference proteome</keyword>
<gene>
    <name evidence="1" type="ORF">HCU67_11470</name>
</gene>
<evidence type="ECO:0000313" key="2">
    <source>
        <dbReference type="Proteomes" id="UP000718451"/>
    </source>
</evidence>
<proteinExistence type="predicted"/>
<accession>A0ABX1GUG2</accession>
<reference evidence="1 2" key="1">
    <citation type="submission" date="2020-04" db="EMBL/GenBank/DDBJ databases">
        <authorList>
            <person name="Yoon J."/>
        </authorList>
    </citation>
    <scope>NUCLEOTIDE SEQUENCE [LARGE SCALE GENOMIC DNA]</scope>
    <source>
        <strain evidence="1 2">DJ-13</strain>
    </source>
</reference>
<dbReference type="EMBL" id="JAAWWL010000002">
    <property type="protein sequence ID" value="NKI32565.1"/>
    <property type="molecule type" value="Genomic_DNA"/>
</dbReference>